<evidence type="ECO:0000256" key="10">
    <source>
        <dbReference type="ARBA" id="ARBA00023002"/>
    </source>
</evidence>
<dbReference type="GO" id="GO:0044205">
    <property type="term" value="P:'de novo' UMP biosynthetic process"/>
    <property type="evidence" value="ECO:0007669"/>
    <property type="project" value="UniProtKB-UniPathway"/>
</dbReference>
<dbReference type="Gene3D" id="3.20.20.70">
    <property type="entry name" value="Aldolase class I"/>
    <property type="match status" value="1"/>
</dbReference>
<sequence length="370" mass="39506">MSSSPLRPFEICPPLLNSSNPWATTEEDLKALYSCPHTGAVTTRTSLWSGFSQNSSTHQYTFFSSSLGHATADIDTSGAEGRGEARELQGSSLNTLGYSPIPFESYIAMLIRMNDAGLLNSPTPKPFIVSVTGTADDVGRCMQFLPPISAFCLYRCLKSYAYMAKTLYERKAGGLQLMMEINLSCPNIPDKPPPAYDSTSLVEYIIAVRKAKLLSESEKHPSLHVGIKTPPYTYTAQFRALIKALEASEIYDNCPISFITATNTLGSCLVLREDGKPALGSVSGEGIGGMAGEALHALSLGNVKTIRTMLDASKHAEIRKIAIIGIGGVSDAAGFARMRSVGAFAVGVGTALGREGIEVFSKITQGATLQ</sequence>
<dbReference type="GO" id="GO:0005737">
    <property type="term" value="C:cytoplasm"/>
    <property type="evidence" value="ECO:0007669"/>
    <property type="project" value="UniProtKB-SubCell"/>
</dbReference>
<evidence type="ECO:0000313" key="13">
    <source>
        <dbReference type="EMBL" id="TVY43209.1"/>
    </source>
</evidence>
<keyword evidence="10 11" id="KW-0560">Oxidoreductase</keyword>
<dbReference type="AlphaFoldDB" id="A0A7D8UII7"/>
<evidence type="ECO:0000256" key="11">
    <source>
        <dbReference type="RuleBase" id="RU364042"/>
    </source>
</evidence>
<dbReference type="InterPro" id="IPR050074">
    <property type="entry name" value="DHO_dehydrogenase"/>
</dbReference>
<evidence type="ECO:0000256" key="8">
    <source>
        <dbReference type="ARBA" id="ARBA00022643"/>
    </source>
</evidence>
<dbReference type="EMBL" id="QGMG01001825">
    <property type="protein sequence ID" value="TVY43209.1"/>
    <property type="molecule type" value="Genomic_DNA"/>
</dbReference>
<dbReference type="PANTHER" id="PTHR48109:SF1">
    <property type="entry name" value="DIHYDROOROTATE DEHYDROGENASE (FUMARATE)"/>
    <property type="match status" value="1"/>
</dbReference>
<dbReference type="Pfam" id="PF01180">
    <property type="entry name" value="DHO_dh"/>
    <property type="match status" value="1"/>
</dbReference>
<gene>
    <name evidence="13" type="primary">pyrD</name>
    <name evidence="13" type="ORF">LCER1_G009131</name>
</gene>
<comment type="cofactor">
    <cofactor evidence="1 11">
        <name>FMN</name>
        <dbReference type="ChEBI" id="CHEBI:58210"/>
    </cofactor>
</comment>
<evidence type="ECO:0000256" key="3">
    <source>
        <dbReference type="ARBA" id="ARBA00004725"/>
    </source>
</evidence>
<dbReference type="InterPro" id="IPR033886">
    <property type="entry name" value="DHOD_1A"/>
</dbReference>
<accession>A0A7D8UII7</accession>
<keyword evidence="7 11" id="KW-0285">Flavoprotein</keyword>
<evidence type="ECO:0000256" key="4">
    <source>
        <dbReference type="ARBA" id="ARBA00008008"/>
    </source>
</evidence>
<dbReference type="CDD" id="cd04741">
    <property type="entry name" value="DHOD_1A_like"/>
    <property type="match status" value="1"/>
</dbReference>
<dbReference type="InterPro" id="IPR023359">
    <property type="entry name" value="Dihydro_DH_chainA_dom2"/>
</dbReference>
<comment type="function">
    <text evidence="11">Catalyzes the conversion of dihydroorotate to orotate with fumarate as the electron acceptor.</text>
</comment>
<name>A0A7D8UII7_9HELO</name>
<comment type="caution">
    <text evidence="13">The sequence shown here is derived from an EMBL/GenBank/DDBJ whole genome shotgun (WGS) entry which is preliminary data.</text>
</comment>
<dbReference type="GO" id="GO:0006207">
    <property type="term" value="P:'de novo' pyrimidine nucleobase biosynthetic process"/>
    <property type="evidence" value="ECO:0007669"/>
    <property type="project" value="TreeGrafter"/>
</dbReference>
<comment type="subunit">
    <text evidence="11">Homodimer.</text>
</comment>
<dbReference type="InterPro" id="IPR013785">
    <property type="entry name" value="Aldolase_TIM"/>
</dbReference>
<dbReference type="OrthoDB" id="14784at2759"/>
<evidence type="ECO:0000256" key="2">
    <source>
        <dbReference type="ARBA" id="ARBA00004496"/>
    </source>
</evidence>
<organism evidence="13 14">
    <name type="scientific">Lachnellula cervina</name>
    <dbReference type="NCBI Taxonomy" id="1316786"/>
    <lineage>
        <taxon>Eukaryota</taxon>
        <taxon>Fungi</taxon>
        <taxon>Dikarya</taxon>
        <taxon>Ascomycota</taxon>
        <taxon>Pezizomycotina</taxon>
        <taxon>Leotiomycetes</taxon>
        <taxon>Helotiales</taxon>
        <taxon>Lachnaceae</taxon>
        <taxon>Lachnellula</taxon>
    </lineage>
</organism>
<dbReference type="SUPFAM" id="SSF51395">
    <property type="entry name" value="FMN-linked oxidoreductases"/>
    <property type="match status" value="1"/>
</dbReference>
<protein>
    <recommendedName>
        <fullName evidence="5 11">Dihydroorotate dehydrogenase (fumarate)</fullName>
        <ecNumber evidence="11">1.3.98.1</ecNumber>
    </recommendedName>
    <alternativeName>
        <fullName evidence="11">Dihydroorotate oxidase</fullName>
    </alternativeName>
</protein>
<comment type="pathway">
    <text evidence="3 11">Pyrimidine metabolism; UMP biosynthesis via de novo pathway.</text>
</comment>
<reference evidence="13 14" key="1">
    <citation type="submission" date="2018-05" db="EMBL/GenBank/DDBJ databases">
        <title>Whole genome sequencing for identification of molecular markers to develop diagnostic detection tools for the regulated plant pathogen Lachnellula willkommii.</title>
        <authorList>
            <person name="Giroux E."/>
            <person name="Bilodeau G."/>
        </authorList>
    </citation>
    <scope>NUCLEOTIDE SEQUENCE [LARGE SCALE GENOMIC DNA]</scope>
    <source>
        <strain evidence="13 14">CBS 625.97</strain>
    </source>
</reference>
<proteinExistence type="inferred from homology"/>
<comment type="subcellular location">
    <subcellularLocation>
        <location evidence="2 11">Cytoplasm</location>
    </subcellularLocation>
</comment>
<comment type="catalytic activity">
    <reaction evidence="11">
        <text>(S)-dihydroorotate + fumarate = orotate + succinate</text>
        <dbReference type="Rhea" id="RHEA:30059"/>
        <dbReference type="ChEBI" id="CHEBI:29806"/>
        <dbReference type="ChEBI" id="CHEBI:30031"/>
        <dbReference type="ChEBI" id="CHEBI:30839"/>
        <dbReference type="ChEBI" id="CHEBI:30864"/>
        <dbReference type="EC" id="1.3.98.1"/>
    </reaction>
</comment>
<keyword evidence="14" id="KW-1185">Reference proteome</keyword>
<dbReference type="InterPro" id="IPR005720">
    <property type="entry name" value="Dihydroorotate_DH_cat"/>
</dbReference>
<evidence type="ECO:0000256" key="5">
    <source>
        <dbReference type="ARBA" id="ARBA00021374"/>
    </source>
</evidence>
<evidence type="ECO:0000256" key="7">
    <source>
        <dbReference type="ARBA" id="ARBA00022630"/>
    </source>
</evidence>
<dbReference type="PANTHER" id="PTHR48109">
    <property type="entry name" value="DIHYDROOROTATE DEHYDROGENASE (QUINONE), MITOCHONDRIAL-RELATED"/>
    <property type="match status" value="1"/>
</dbReference>
<keyword evidence="8 11" id="KW-0288">FMN</keyword>
<comment type="similarity">
    <text evidence="4 11">Belongs to the dihydroorotate dehydrogenase family. Type 1 subfamily.</text>
</comment>
<dbReference type="Proteomes" id="UP000481288">
    <property type="component" value="Unassembled WGS sequence"/>
</dbReference>
<evidence type="ECO:0000256" key="9">
    <source>
        <dbReference type="ARBA" id="ARBA00022975"/>
    </source>
</evidence>
<keyword evidence="6 11" id="KW-0963">Cytoplasm</keyword>
<evidence type="ECO:0000259" key="12">
    <source>
        <dbReference type="Pfam" id="PF01180"/>
    </source>
</evidence>
<keyword evidence="9 11" id="KW-0665">Pyrimidine biosynthesis</keyword>
<dbReference type="GO" id="GO:1990663">
    <property type="term" value="F:dihydroorotate dehydrogenase (fumarate) activity"/>
    <property type="evidence" value="ECO:0007669"/>
    <property type="project" value="UniProtKB-EC"/>
</dbReference>
<dbReference type="UniPathway" id="UPA00070"/>
<feature type="domain" description="Dihydroorotate dehydrogenase catalytic" evidence="12">
    <location>
        <begin position="158"/>
        <end position="366"/>
    </location>
</feature>
<evidence type="ECO:0000313" key="14">
    <source>
        <dbReference type="Proteomes" id="UP000481288"/>
    </source>
</evidence>
<evidence type="ECO:0000256" key="6">
    <source>
        <dbReference type="ARBA" id="ARBA00022490"/>
    </source>
</evidence>
<dbReference type="Gene3D" id="2.30.26.10">
    <property type="entry name" value="Dihydroorotate Dehydrogenase A, chain A, domain 2"/>
    <property type="match status" value="1"/>
</dbReference>
<dbReference type="EC" id="1.3.98.1" evidence="11"/>
<evidence type="ECO:0000256" key="1">
    <source>
        <dbReference type="ARBA" id="ARBA00001917"/>
    </source>
</evidence>